<keyword evidence="3" id="KW-1185">Reference proteome</keyword>
<name>A0ABS8RK72_DATST</name>
<proteinExistence type="predicted"/>
<dbReference type="Proteomes" id="UP000823775">
    <property type="component" value="Unassembled WGS sequence"/>
</dbReference>
<gene>
    <name evidence="2" type="ORF">HAX54_025527</name>
</gene>
<dbReference type="InterPro" id="IPR055357">
    <property type="entry name" value="LRR_At1g61320_AtMIF1"/>
</dbReference>
<dbReference type="EMBL" id="JACEIK010000031">
    <property type="protein sequence ID" value="MCD7447181.1"/>
    <property type="molecule type" value="Genomic_DNA"/>
</dbReference>
<feature type="domain" description="At1g61320/AtMIF1 LRR" evidence="1">
    <location>
        <begin position="20"/>
        <end position="111"/>
    </location>
</feature>
<reference evidence="2 3" key="1">
    <citation type="journal article" date="2021" name="BMC Genomics">
        <title>Datura genome reveals duplications of psychoactive alkaloid biosynthetic genes and high mutation rate following tissue culture.</title>
        <authorList>
            <person name="Rajewski A."/>
            <person name="Carter-House D."/>
            <person name="Stajich J."/>
            <person name="Litt A."/>
        </authorList>
    </citation>
    <scope>NUCLEOTIDE SEQUENCE [LARGE SCALE GENOMIC DNA]</scope>
    <source>
        <strain evidence="2">AR-01</strain>
    </source>
</reference>
<comment type="caution">
    <text evidence="2">The sequence shown here is derived from an EMBL/GenBank/DDBJ whole genome shotgun (WGS) entry which is preliminary data.</text>
</comment>
<evidence type="ECO:0000313" key="2">
    <source>
        <dbReference type="EMBL" id="MCD7447181.1"/>
    </source>
</evidence>
<evidence type="ECO:0000259" key="1">
    <source>
        <dbReference type="Pfam" id="PF23622"/>
    </source>
</evidence>
<feature type="non-terminal residue" evidence="2">
    <location>
        <position position="117"/>
    </location>
</feature>
<sequence>MTLLITWLPPIHNFITGIIVKFNVWSFRYEERFAKHVDLWLHFATKAANLQELTLGLFPINEDQNYDCPRFAFKNGSFFRDLDLRHCQLNPRATVNWTSLISPKIGHTKLTDAAMKK</sequence>
<organism evidence="2 3">
    <name type="scientific">Datura stramonium</name>
    <name type="common">Jimsonweed</name>
    <name type="synonym">Common thornapple</name>
    <dbReference type="NCBI Taxonomy" id="4076"/>
    <lineage>
        <taxon>Eukaryota</taxon>
        <taxon>Viridiplantae</taxon>
        <taxon>Streptophyta</taxon>
        <taxon>Embryophyta</taxon>
        <taxon>Tracheophyta</taxon>
        <taxon>Spermatophyta</taxon>
        <taxon>Magnoliopsida</taxon>
        <taxon>eudicotyledons</taxon>
        <taxon>Gunneridae</taxon>
        <taxon>Pentapetalae</taxon>
        <taxon>asterids</taxon>
        <taxon>lamiids</taxon>
        <taxon>Solanales</taxon>
        <taxon>Solanaceae</taxon>
        <taxon>Solanoideae</taxon>
        <taxon>Datureae</taxon>
        <taxon>Datura</taxon>
    </lineage>
</organism>
<accession>A0ABS8RK72</accession>
<dbReference type="Pfam" id="PF23622">
    <property type="entry name" value="LRR_At1g61320_AtMIF1"/>
    <property type="match status" value="1"/>
</dbReference>
<evidence type="ECO:0000313" key="3">
    <source>
        <dbReference type="Proteomes" id="UP000823775"/>
    </source>
</evidence>
<protein>
    <recommendedName>
        <fullName evidence="1">At1g61320/AtMIF1 LRR domain-containing protein</fullName>
    </recommendedName>
</protein>